<sequence>MQANNKQPMSAVDRSARSVFVGNISYEISEEQLRSVFSQAGQVVHFRLVHDRETGRPKGFGFCEFADVQTAEAAQRNLNGFELNGRPLRVDSATGGERSADEVQQFQLALASQAEETNPYGPEPELGKAPEAIARTVASMPPERMFELMKQMKETVNNNPQMARHLLMENPQLAYALLQAQVVMRVVDPKVAYSMLHREKPMPIAPFHQQAMQQQNAPPSGLTPHTQPAVNYNIPPPQMSMKMPPPGQLPPVTSGYNVPPPHVSHPPPNIPGMQQPSVSAPVPAATRETTSMEEQQQAEMLVKVLQLTDEQIRLLPPEDRAKVIELRNQLRQQVPS</sequence>
<dbReference type="Pfam" id="PF14327">
    <property type="entry name" value="CSTF2_hinge"/>
    <property type="match status" value="1"/>
</dbReference>
<evidence type="ECO:0000313" key="5">
    <source>
        <dbReference type="Proteomes" id="UP000887574"/>
    </source>
</evidence>
<dbReference type="SMART" id="SM00360">
    <property type="entry name" value="RRM"/>
    <property type="match status" value="1"/>
</dbReference>
<dbReference type="InterPro" id="IPR035979">
    <property type="entry name" value="RBD_domain_sf"/>
</dbReference>
<proteinExistence type="predicted"/>
<evidence type="ECO:0000313" key="6">
    <source>
        <dbReference type="WBParaSite" id="jg3760"/>
    </source>
</evidence>
<comment type="subcellular location">
    <subcellularLocation>
        <location evidence="1">Nucleus</location>
    </subcellularLocation>
</comment>
<dbReference type="Proteomes" id="UP000887574">
    <property type="component" value="Unplaced"/>
</dbReference>
<dbReference type="PANTHER" id="PTHR45735:SF2">
    <property type="entry name" value="CLEAVAGE STIMULATION FACTOR SUBUNIT 2"/>
    <property type="match status" value="1"/>
</dbReference>
<evidence type="ECO:0000256" key="1">
    <source>
        <dbReference type="ARBA" id="ARBA00004123"/>
    </source>
</evidence>
<organism evidence="5 6">
    <name type="scientific">Ditylenchus dipsaci</name>
    <dbReference type="NCBI Taxonomy" id="166011"/>
    <lineage>
        <taxon>Eukaryota</taxon>
        <taxon>Metazoa</taxon>
        <taxon>Ecdysozoa</taxon>
        <taxon>Nematoda</taxon>
        <taxon>Chromadorea</taxon>
        <taxon>Rhabditida</taxon>
        <taxon>Tylenchina</taxon>
        <taxon>Tylenchomorpha</taxon>
        <taxon>Sphaerularioidea</taxon>
        <taxon>Anguinidae</taxon>
        <taxon>Anguininae</taxon>
        <taxon>Ditylenchus</taxon>
    </lineage>
</organism>
<dbReference type="GO" id="GO:0005847">
    <property type="term" value="C:mRNA cleavage and polyadenylation specificity factor complex"/>
    <property type="evidence" value="ECO:0007669"/>
    <property type="project" value="TreeGrafter"/>
</dbReference>
<evidence type="ECO:0000259" key="4">
    <source>
        <dbReference type="PROSITE" id="PS50102"/>
    </source>
</evidence>
<dbReference type="Pfam" id="PF14304">
    <property type="entry name" value="CSTF_C"/>
    <property type="match status" value="1"/>
</dbReference>
<name>A0A915E9E8_9BILA</name>
<dbReference type="AlphaFoldDB" id="A0A915E9E8"/>
<dbReference type="InterPro" id="IPR026896">
    <property type="entry name" value="CSTF_C"/>
</dbReference>
<dbReference type="SUPFAM" id="SSF54928">
    <property type="entry name" value="RNA-binding domain, RBD"/>
    <property type="match status" value="1"/>
</dbReference>
<dbReference type="Gene3D" id="1.10.20.70">
    <property type="entry name" value="Transcription termination and cleavage factor, C-terminal domain"/>
    <property type="match status" value="1"/>
</dbReference>
<dbReference type="GO" id="GO:0031124">
    <property type="term" value="P:mRNA 3'-end processing"/>
    <property type="evidence" value="ECO:0007669"/>
    <property type="project" value="InterPro"/>
</dbReference>
<dbReference type="Pfam" id="PF00076">
    <property type="entry name" value="RRM_1"/>
    <property type="match status" value="1"/>
</dbReference>
<dbReference type="InterPro" id="IPR000504">
    <property type="entry name" value="RRM_dom"/>
</dbReference>
<reference evidence="6" key="1">
    <citation type="submission" date="2022-11" db="UniProtKB">
        <authorList>
            <consortium name="WormBaseParasite"/>
        </authorList>
    </citation>
    <scope>IDENTIFICATION</scope>
</reference>
<feature type="domain" description="RRM" evidence="4">
    <location>
        <begin position="17"/>
        <end position="95"/>
    </location>
</feature>
<evidence type="ECO:0000256" key="2">
    <source>
        <dbReference type="ARBA" id="ARBA00023242"/>
    </source>
</evidence>
<dbReference type="InterPro" id="IPR038192">
    <property type="entry name" value="CSTF_C_sf"/>
</dbReference>
<dbReference type="FunFam" id="3.30.70.330:FF:001102">
    <property type="entry name" value="Cleavage and Polyadenylation Factor"/>
    <property type="match status" value="1"/>
</dbReference>
<dbReference type="InterPro" id="IPR012677">
    <property type="entry name" value="Nucleotide-bd_a/b_plait_sf"/>
</dbReference>
<dbReference type="Gene3D" id="3.30.70.330">
    <property type="match status" value="1"/>
</dbReference>
<dbReference type="Gene3D" id="1.25.40.630">
    <property type="match status" value="1"/>
</dbReference>
<keyword evidence="2" id="KW-0539">Nucleus</keyword>
<dbReference type="PROSITE" id="PS50102">
    <property type="entry name" value="RRM"/>
    <property type="match status" value="1"/>
</dbReference>
<dbReference type="FunFam" id="1.25.40.630:FF:000001">
    <property type="entry name" value="Cleavage stimulation factor subunit 2"/>
    <property type="match status" value="1"/>
</dbReference>
<dbReference type="PANTHER" id="PTHR45735">
    <property type="entry name" value="CLEAVAGE STIMULATION FACTOR SUBUNIT 2"/>
    <property type="match status" value="1"/>
</dbReference>
<keyword evidence="3" id="KW-0694">RNA-binding</keyword>
<protein>
    <submittedName>
        <fullName evidence="6">RRM domain-containing protein</fullName>
    </submittedName>
</protein>
<dbReference type="InterPro" id="IPR025742">
    <property type="entry name" value="CSTF2_hinge"/>
</dbReference>
<accession>A0A915E9E8</accession>
<evidence type="ECO:0000256" key="3">
    <source>
        <dbReference type="PROSITE-ProRule" id="PRU00176"/>
    </source>
</evidence>
<dbReference type="CDD" id="cd12398">
    <property type="entry name" value="RRM_CSTF2_RNA15_like"/>
    <property type="match status" value="1"/>
</dbReference>
<keyword evidence="5" id="KW-1185">Reference proteome</keyword>
<dbReference type="WBParaSite" id="jg3760">
    <property type="protein sequence ID" value="jg3760"/>
    <property type="gene ID" value="jg3760"/>
</dbReference>
<dbReference type="GO" id="GO:0003729">
    <property type="term" value="F:mRNA binding"/>
    <property type="evidence" value="ECO:0007669"/>
    <property type="project" value="TreeGrafter"/>
</dbReference>